<comment type="similarity">
    <text evidence="1">Belongs to the universal stress protein A family.</text>
</comment>
<comment type="caution">
    <text evidence="3">The sequence shown here is derived from an EMBL/GenBank/DDBJ whole genome shotgun (WGS) entry which is preliminary data.</text>
</comment>
<dbReference type="Pfam" id="PF00582">
    <property type="entry name" value="Usp"/>
    <property type="match status" value="1"/>
</dbReference>
<proteinExistence type="inferred from homology"/>
<dbReference type="InterPro" id="IPR014729">
    <property type="entry name" value="Rossmann-like_a/b/a_fold"/>
</dbReference>
<evidence type="ECO:0000259" key="2">
    <source>
        <dbReference type="Pfam" id="PF00582"/>
    </source>
</evidence>
<dbReference type="SUPFAM" id="SSF52402">
    <property type="entry name" value="Adenine nucleotide alpha hydrolases-like"/>
    <property type="match status" value="1"/>
</dbReference>
<dbReference type="EMBL" id="VIFK01000177">
    <property type="protein sequence ID" value="TQE98546.1"/>
    <property type="molecule type" value="Genomic_DNA"/>
</dbReference>
<dbReference type="InterPro" id="IPR006016">
    <property type="entry name" value="UspA"/>
</dbReference>
<evidence type="ECO:0000256" key="1">
    <source>
        <dbReference type="ARBA" id="ARBA00008791"/>
    </source>
</evidence>
<dbReference type="PRINTS" id="PR01438">
    <property type="entry name" value="UNVRSLSTRESS"/>
</dbReference>
<dbReference type="AlphaFoldDB" id="A0A540VPF9"/>
<evidence type="ECO:0000313" key="4">
    <source>
        <dbReference type="Proteomes" id="UP000315400"/>
    </source>
</evidence>
<feature type="domain" description="UspA" evidence="2">
    <location>
        <begin position="1"/>
        <end position="137"/>
    </location>
</feature>
<dbReference type="Proteomes" id="UP000315400">
    <property type="component" value="Unassembled WGS sequence"/>
</dbReference>
<dbReference type="PANTHER" id="PTHR46268">
    <property type="entry name" value="STRESS RESPONSE PROTEIN NHAX"/>
    <property type="match status" value="1"/>
</dbReference>
<protein>
    <submittedName>
        <fullName evidence="3">Universal stress protein</fullName>
    </submittedName>
</protein>
<accession>A0A540VPF9</accession>
<dbReference type="Gene3D" id="3.40.50.620">
    <property type="entry name" value="HUPs"/>
    <property type="match status" value="1"/>
</dbReference>
<organism evidence="3 4">
    <name type="scientific">Spiribacter salinus</name>
    <dbReference type="NCBI Taxonomy" id="1335746"/>
    <lineage>
        <taxon>Bacteria</taxon>
        <taxon>Pseudomonadati</taxon>
        <taxon>Pseudomonadota</taxon>
        <taxon>Gammaproteobacteria</taxon>
        <taxon>Chromatiales</taxon>
        <taxon>Ectothiorhodospiraceae</taxon>
        <taxon>Spiribacter</taxon>
    </lineage>
</organism>
<sequence>MFKKMLVPVDLAHIDGLQRALTTASDLGKHYETEICYISVTSSAPGSVARTPEEYQEKLEKFAHEQARTHGQRVSARVVVSIDPAVELDDKLIEAIEDVGADLVVMATHHHGRHDIIMPSNGSEVAKHTNASIFLVRP</sequence>
<evidence type="ECO:0000313" key="3">
    <source>
        <dbReference type="EMBL" id="TQE98546.1"/>
    </source>
</evidence>
<gene>
    <name evidence="3" type="ORF">FKY71_13300</name>
</gene>
<dbReference type="PANTHER" id="PTHR46268:SF6">
    <property type="entry name" value="UNIVERSAL STRESS PROTEIN UP12"/>
    <property type="match status" value="1"/>
</dbReference>
<reference evidence="3 4" key="1">
    <citation type="submission" date="2019-06" db="EMBL/GenBank/DDBJ databases">
        <title>Metagenome assembled Genome of Spiribacter salinus SL48-SHIP from the microbial mat of Salt Lake 48 (Novosibirsk region, Russia).</title>
        <authorList>
            <person name="Shipova A."/>
            <person name="Rozanov A.S."/>
            <person name="Bryanskaya A.V."/>
            <person name="Peltek S.E."/>
        </authorList>
    </citation>
    <scope>NUCLEOTIDE SEQUENCE [LARGE SCALE GENOMIC DNA]</scope>
    <source>
        <strain evidence="3">SL48-SHIP-2</strain>
    </source>
</reference>
<name>A0A540VPF9_9GAMM</name>
<dbReference type="InterPro" id="IPR006015">
    <property type="entry name" value="Universal_stress_UspA"/>
</dbReference>
<dbReference type="CDD" id="cd00293">
    <property type="entry name" value="USP-like"/>
    <property type="match status" value="1"/>
</dbReference>